<dbReference type="InterPro" id="IPR036830">
    <property type="entry name" value="PP_kinase_middle_dom_sf"/>
</dbReference>
<dbReference type="SUPFAM" id="SSF140356">
    <property type="entry name" value="PPK N-terminal domain-like"/>
    <property type="match status" value="1"/>
</dbReference>
<feature type="domain" description="PLD phosphodiesterase" evidence="9">
    <location>
        <begin position="576"/>
        <end position="606"/>
    </location>
</feature>
<keyword evidence="6 7" id="KW-0460">Magnesium</keyword>
<dbReference type="Pfam" id="PF02503">
    <property type="entry name" value="PP_kinase"/>
    <property type="match status" value="1"/>
</dbReference>
<dbReference type="PANTHER" id="PTHR30218:SF0">
    <property type="entry name" value="POLYPHOSPHATE KINASE"/>
    <property type="match status" value="1"/>
</dbReference>
<comment type="catalytic activity">
    <reaction evidence="7 8">
        <text>[phosphate](n) + ATP = [phosphate](n+1) + ADP</text>
        <dbReference type="Rhea" id="RHEA:19573"/>
        <dbReference type="Rhea" id="RHEA-COMP:9859"/>
        <dbReference type="Rhea" id="RHEA-COMP:14280"/>
        <dbReference type="ChEBI" id="CHEBI:16838"/>
        <dbReference type="ChEBI" id="CHEBI:30616"/>
        <dbReference type="ChEBI" id="CHEBI:456216"/>
        <dbReference type="EC" id="2.7.4.1"/>
    </reaction>
</comment>
<dbReference type="Gene3D" id="3.30.870.10">
    <property type="entry name" value="Endonuclease Chain A"/>
    <property type="match status" value="2"/>
</dbReference>
<dbReference type="NCBIfam" id="NF003917">
    <property type="entry name" value="PRK05443.1-1"/>
    <property type="match status" value="1"/>
</dbReference>
<dbReference type="HAMAP" id="MF_00347">
    <property type="entry name" value="Polyphosphate_kinase"/>
    <property type="match status" value="1"/>
</dbReference>
<dbReference type="RefSeq" id="WP_008586592.1">
    <property type="nucleotide sequence ID" value="NZ_CP007035.1"/>
</dbReference>
<evidence type="ECO:0000256" key="5">
    <source>
        <dbReference type="ARBA" id="ARBA00022840"/>
    </source>
</evidence>
<dbReference type="GO" id="GO:0046872">
    <property type="term" value="F:metal ion binding"/>
    <property type="evidence" value="ECO:0007669"/>
    <property type="project" value="UniProtKB-KW"/>
</dbReference>
<dbReference type="GO" id="GO:0009358">
    <property type="term" value="C:polyphosphate kinase complex"/>
    <property type="evidence" value="ECO:0007669"/>
    <property type="project" value="InterPro"/>
</dbReference>
<keyword evidence="7" id="KW-0479">Metal-binding</keyword>
<feature type="binding site" evidence="7">
    <location>
        <position position="452"/>
    </location>
    <ligand>
        <name>ATP</name>
        <dbReference type="ChEBI" id="CHEBI:30616"/>
    </ligand>
</feature>
<comment type="PTM">
    <text evidence="7 8">An intermediate of this reaction is the autophosphorylated ppk in which a phosphate is covalently linked to a histidine residue through a N-P bond.</text>
</comment>
<keyword evidence="1 7" id="KW-0597">Phosphoprotein</keyword>
<dbReference type="InterPro" id="IPR001736">
    <property type="entry name" value="PLipase_D/transphosphatidylase"/>
</dbReference>
<dbReference type="EMBL" id="CP007035">
    <property type="protein sequence ID" value="AHF16026.1"/>
    <property type="molecule type" value="Genomic_DNA"/>
</dbReference>
<dbReference type="PIRSF" id="PIRSF015589">
    <property type="entry name" value="PP_kinase"/>
    <property type="match status" value="1"/>
</dbReference>
<dbReference type="AlphaFoldDB" id="W0F3U9"/>
<dbReference type="Pfam" id="PF13090">
    <property type="entry name" value="PP_kinase_C"/>
    <property type="match status" value="1"/>
</dbReference>
<dbReference type="CDD" id="cd09167">
    <property type="entry name" value="PLDc_EcPPK1_C2_like"/>
    <property type="match status" value="1"/>
</dbReference>
<comment type="function">
    <text evidence="7 8">Catalyzes the reversible transfer of the terminal phosphate of ATP to form a long-chain polyphosphate (polyP).</text>
</comment>
<evidence type="ECO:0000259" key="9">
    <source>
        <dbReference type="PROSITE" id="PS50035"/>
    </source>
</evidence>
<dbReference type="STRING" id="929713.NIASO_14405"/>
<dbReference type="Pfam" id="PF17941">
    <property type="entry name" value="PP_kinase_C_1"/>
    <property type="match status" value="1"/>
</dbReference>
<dbReference type="eggNOG" id="COG0855">
    <property type="taxonomic scope" value="Bacteria"/>
</dbReference>
<feature type="binding site" evidence="7">
    <location>
        <position position="359"/>
    </location>
    <ligand>
        <name>Mg(2+)</name>
        <dbReference type="ChEBI" id="CHEBI:18420"/>
    </ligand>
</feature>
<feature type="binding site" evidence="7">
    <location>
        <position position="389"/>
    </location>
    <ligand>
        <name>Mg(2+)</name>
        <dbReference type="ChEBI" id="CHEBI:18420"/>
    </ligand>
</feature>
<dbReference type="EC" id="2.7.4.1" evidence="7 8"/>
<keyword evidence="2 7" id="KW-0808">Transferase</keyword>
<keyword evidence="3 7" id="KW-0547">Nucleotide-binding</keyword>
<dbReference type="InterPro" id="IPR003414">
    <property type="entry name" value="PP_kinase"/>
</dbReference>
<name>W0F3U9_9BACT</name>
<dbReference type="InterPro" id="IPR041108">
    <property type="entry name" value="PP_kinase_C_1"/>
</dbReference>
<accession>W0F3U9</accession>
<feature type="binding site" evidence="7">
    <location>
        <position position="553"/>
    </location>
    <ligand>
        <name>ATP</name>
        <dbReference type="ChEBI" id="CHEBI:30616"/>
    </ligand>
</feature>
<dbReference type="InterPro" id="IPR024953">
    <property type="entry name" value="PP_kinase_middle"/>
</dbReference>
<gene>
    <name evidence="7" type="primary">ppk</name>
    <name evidence="10" type="ORF">NIASO_14405</name>
</gene>
<keyword evidence="4 7" id="KW-0418">Kinase</keyword>
<dbReference type="Proteomes" id="UP000003586">
    <property type="component" value="Chromosome"/>
</dbReference>
<sequence length="677" mass="77252">MSEAPKFFSRDLSWLSFNGTVLAEAAKPELPLLERVQFLAIFSSNLDEFYRVRVPVALALSAIKEEVSTDETLIRNIRQTVNLQQEFFGNLLTNEIIPALKQQHLYLVYNEPLPEVLRGQATNYFYSVLAACLQVTWLRTTEPLFLENNHLYFVVPLKKETVEELAIVAIPSHQMPRFFTALVNGQQYVVFIDDIIRSCLPVIFKGCQVQGAYSIKLTRDADLNLKEEYVEDLAEKIEARIAERDAGLATRLLYAPDLPVAILKQLIIACKIEGAVITAGGRYHNLKDFFSFPANRPDLKYLPQLPVNLDMGQDGIFEYMRQKDRLVHTPYMSYDAVLRFFNEAAIDADTEEIYTTMYRVASDSKIARALITAAKNGKKVTAFIELKARFDEANNIKWGKVMKNAGVAIIYSIPGLKVHAKVALVKRREHGRLQYYGLFSTGNFNENTARVYTDHILATAGHLLLRELELLFIFLAKRRKPRADEKELFQHLLVAQFNLRDRFMELMEKEIANKRKGGPAGIRIKLNNIEEETLINQLYAASNAGVTVELMVRSICRVVPGVKGMSENIRVKRIVDRYLEHGRVFIFHNNGNPLVFIGSSDWMNRNIYSRIEVCVPVNDEQLKEELISIVNLQWEDNVAAVAINSRLETVAIPQQVPVLRSQQAIYSYIKNILQDED</sequence>
<keyword evidence="5 7" id="KW-0067">ATP-binding</keyword>
<dbReference type="KEGG" id="nso:NIASO_14405"/>
<evidence type="ECO:0000256" key="3">
    <source>
        <dbReference type="ARBA" id="ARBA00022741"/>
    </source>
</evidence>
<dbReference type="SUPFAM" id="SSF56024">
    <property type="entry name" value="Phospholipase D/nuclease"/>
    <property type="match status" value="2"/>
</dbReference>
<dbReference type="PANTHER" id="PTHR30218">
    <property type="entry name" value="POLYPHOSPHATE KINASE"/>
    <property type="match status" value="1"/>
</dbReference>
<dbReference type="Pfam" id="PF13089">
    <property type="entry name" value="PP_kinase_N"/>
    <property type="match status" value="1"/>
</dbReference>
<evidence type="ECO:0000256" key="8">
    <source>
        <dbReference type="RuleBase" id="RU003800"/>
    </source>
</evidence>
<reference evidence="10 11" key="1">
    <citation type="submission" date="2013-12" db="EMBL/GenBank/DDBJ databases">
        <authorList>
            <consortium name="DOE Joint Genome Institute"/>
            <person name="Eisen J."/>
            <person name="Huntemann M."/>
            <person name="Han J."/>
            <person name="Chen A."/>
            <person name="Kyrpides N."/>
            <person name="Mavromatis K."/>
            <person name="Markowitz V."/>
            <person name="Palaniappan K."/>
            <person name="Ivanova N."/>
            <person name="Schaumberg A."/>
            <person name="Pati A."/>
            <person name="Liolios K."/>
            <person name="Nordberg H.P."/>
            <person name="Cantor M.N."/>
            <person name="Hua S.X."/>
            <person name="Woyke T."/>
        </authorList>
    </citation>
    <scope>NUCLEOTIDE SEQUENCE [LARGE SCALE GENOMIC DNA]</scope>
    <source>
        <strain evidence="11">DSM 19437</strain>
    </source>
</reference>
<organism evidence="10 11">
    <name type="scientific">Niabella soli DSM 19437</name>
    <dbReference type="NCBI Taxonomy" id="929713"/>
    <lineage>
        <taxon>Bacteria</taxon>
        <taxon>Pseudomonadati</taxon>
        <taxon>Bacteroidota</taxon>
        <taxon>Chitinophagia</taxon>
        <taxon>Chitinophagales</taxon>
        <taxon>Chitinophagaceae</taxon>
        <taxon>Niabella</taxon>
    </lineage>
</organism>
<dbReference type="Gene3D" id="3.30.1840.10">
    <property type="entry name" value="Polyphosphate kinase middle domain"/>
    <property type="match status" value="1"/>
</dbReference>
<evidence type="ECO:0000313" key="11">
    <source>
        <dbReference type="Proteomes" id="UP000003586"/>
    </source>
</evidence>
<evidence type="ECO:0000256" key="6">
    <source>
        <dbReference type="ARBA" id="ARBA00022842"/>
    </source>
</evidence>
<comment type="similarity">
    <text evidence="7 8">Belongs to the polyphosphate kinase 1 (PPK1) family.</text>
</comment>
<proteinExistence type="inferred from homology"/>
<evidence type="ECO:0000256" key="2">
    <source>
        <dbReference type="ARBA" id="ARBA00022679"/>
    </source>
</evidence>
<protein>
    <recommendedName>
        <fullName evidence="7 8">Polyphosphate kinase</fullName>
        <ecNumber evidence="7 8">2.7.4.1</ecNumber>
    </recommendedName>
    <alternativeName>
        <fullName evidence="7">ATP-polyphosphate phosphotransferase</fullName>
    </alternativeName>
    <alternativeName>
        <fullName evidence="7">Polyphosphoric acid kinase</fullName>
    </alternativeName>
</protein>
<dbReference type="InterPro" id="IPR036832">
    <property type="entry name" value="PPK_N_dom_sf"/>
</dbReference>
<dbReference type="HOGENOM" id="CLU_009678_6_1_10"/>
<feature type="binding site" evidence="7">
    <location>
        <position position="581"/>
    </location>
    <ligand>
        <name>ATP</name>
        <dbReference type="ChEBI" id="CHEBI:30616"/>
    </ligand>
</feature>
<evidence type="ECO:0000256" key="1">
    <source>
        <dbReference type="ARBA" id="ARBA00022553"/>
    </source>
</evidence>
<dbReference type="Gene3D" id="1.20.58.310">
    <property type="entry name" value="Polyphosphate kinase N-terminal domain"/>
    <property type="match status" value="1"/>
</dbReference>
<dbReference type="GO" id="GO:0008976">
    <property type="term" value="F:polyphosphate kinase activity"/>
    <property type="evidence" value="ECO:0007669"/>
    <property type="project" value="UniProtKB-UniRule"/>
</dbReference>
<evidence type="ECO:0000256" key="7">
    <source>
        <dbReference type="HAMAP-Rule" id="MF_00347"/>
    </source>
</evidence>
<keyword evidence="11" id="KW-1185">Reference proteome</keyword>
<dbReference type="InterPro" id="IPR025198">
    <property type="entry name" value="PPK_N_dom"/>
</dbReference>
<dbReference type="GO" id="GO:0006799">
    <property type="term" value="P:polyphosphate biosynthetic process"/>
    <property type="evidence" value="ECO:0007669"/>
    <property type="project" value="UniProtKB-UniRule"/>
</dbReference>
<dbReference type="OrthoDB" id="9761456at2"/>
<feature type="active site" description="Phosphohistidine intermediate" evidence="7">
    <location>
        <position position="419"/>
    </location>
</feature>
<evidence type="ECO:0000313" key="10">
    <source>
        <dbReference type="EMBL" id="AHF16026.1"/>
    </source>
</evidence>
<evidence type="ECO:0000256" key="4">
    <source>
        <dbReference type="ARBA" id="ARBA00022777"/>
    </source>
</evidence>
<dbReference type="PROSITE" id="PS50035">
    <property type="entry name" value="PLD"/>
    <property type="match status" value="1"/>
</dbReference>
<dbReference type="GO" id="GO:0005524">
    <property type="term" value="F:ATP binding"/>
    <property type="evidence" value="ECO:0007669"/>
    <property type="project" value="UniProtKB-KW"/>
</dbReference>
<dbReference type="SUPFAM" id="SSF143724">
    <property type="entry name" value="PHP14-like"/>
    <property type="match status" value="1"/>
</dbReference>
<dbReference type="NCBIfam" id="TIGR03705">
    <property type="entry name" value="poly_P_kin"/>
    <property type="match status" value="1"/>
</dbReference>
<feature type="binding site" evidence="7">
    <location>
        <position position="45"/>
    </location>
    <ligand>
        <name>ATP</name>
        <dbReference type="ChEBI" id="CHEBI:30616"/>
    </ligand>
</feature>
<comment type="cofactor">
    <cofactor evidence="7">
        <name>Mg(2+)</name>
        <dbReference type="ChEBI" id="CHEBI:18420"/>
    </cofactor>
</comment>
<dbReference type="InterPro" id="IPR025200">
    <property type="entry name" value="PPK_C_dom2"/>
</dbReference>